<dbReference type="OrthoDB" id="9769912at2"/>
<dbReference type="RefSeq" id="WP_120354594.1">
    <property type="nucleotide sequence ID" value="NZ_RAQO01000005.1"/>
</dbReference>
<dbReference type="EC" id="2.7.1.39" evidence="3 12"/>
<dbReference type="InterPro" id="IPR014721">
    <property type="entry name" value="Ribsml_uS5_D2-typ_fold_subgr"/>
</dbReference>
<dbReference type="PANTHER" id="PTHR20861">
    <property type="entry name" value="HOMOSERINE/4-DIPHOSPHOCYTIDYL-2-C-METHYL-D-ERYTHRITOL KINASE"/>
    <property type="match status" value="1"/>
</dbReference>
<dbReference type="PROSITE" id="PS00627">
    <property type="entry name" value="GHMP_KINASES_ATP"/>
    <property type="match status" value="1"/>
</dbReference>
<evidence type="ECO:0000256" key="9">
    <source>
        <dbReference type="ARBA" id="ARBA00022777"/>
    </source>
</evidence>
<dbReference type="InterPro" id="IPR006204">
    <property type="entry name" value="GHMP_kinase_N_dom"/>
</dbReference>
<comment type="caution">
    <text evidence="15">The sequence shown here is derived from an EMBL/GenBank/DDBJ whole genome shotgun (WGS) entry which is preliminary data.</text>
</comment>
<evidence type="ECO:0000256" key="12">
    <source>
        <dbReference type="HAMAP-Rule" id="MF_00384"/>
    </source>
</evidence>
<dbReference type="Gene3D" id="3.30.70.890">
    <property type="entry name" value="GHMP kinase, C-terminal domain"/>
    <property type="match status" value="1"/>
</dbReference>
<dbReference type="HAMAP" id="MF_00384">
    <property type="entry name" value="Homoser_kinase"/>
    <property type="match status" value="1"/>
</dbReference>
<dbReference type="InterPro" id="IPR013750">
    <property type="entry name" value="GHMP_kinase_C_dom"/>
</dbReference>
<dbReference type="UniPathway" id="UPA00050">
    <property type="reaction ID" value="UER00064"/>
</dbReference>
<keyword evidence="6 12" id="KW-0808">Transferase</keyword>
<evidence type="ECO:0000259" key="13">
    <source>
        <dbReference type="Pfam" id="PF00288"/>
    </source>
</evidence>
<feature type="binding site" evidence="12">
    <location>
        <begin position="96"/>
        <end position="106"/>
    </location>
    <ligand>
        <name>ATP</name>
        <dbReference type="ChEBI" id="CHEBI:30616"/>
    </ligand>
</feature>
<dbReference type="PRINTS" id="PR00958">
    <property type="entry name" value="HOMSERKINASE"/>
</dbReference>
<keyword evidence="12" id="KW-0963">Cytoplasm</keyword>
<sequence>MSVVVFAPVSSGNVSVGFDVLGAAFAPIDGTLLGDRVQVYAADSFSIETVGSFAHKLPKDPRQNILFDCYERFALELSNYGKAIKPLAMRLEKNLPVGSGLGSSACSVVAALEGLNVFHDNAFDKQHMLALMGELEGKISGSVHYDNVAPCYLGGMQLMLEEQGIISQAIPHFENWYWVLAYPGINISTAEARSILPAQYRRQDTLAFGRNLAGFVHASYSKQPAIAAGLLKDVIAEPYRAQLIPGFANVREQASQSGALAMGISGSGPTVFVVTDEIEHAQRLQQWLQTNFIQNDDGFCHICQIDARGTRVTGTQL</sequence>
<dbReference type="SUPFAM" id="SSF55060">
    <property type="entry name" value="GHMP Kinase, C-terminal domain"/>
    <property type="match status" value="1"/>
</dbReference>
<comment type="subcellular location">
    <subcellularLocation>
        <location evidence="12">Cytoplasm</location>
    </subcellularLocation>
</comment>
<protein>
    <recommendedName>
        <fullName evidence="4 12">Homoserine kinase</fullName>
        <shortName evidence="12">HK</shortName>
        <shortName evidence="12">HSK</shortName>
        <ecNumber evidence="3 12">2.7.1.39</ecNumber>
    </recommendedName>
</protein>
<evidence type="ECO:0000256" key="3">
    <source>
        <dbReference type="ARBA" id="ARBA00012078"/>
    </source>
</evidence>
<dbReference type="GO" id="GO:0004413">
    <property type="term" value="F:homoserine kinase activity"/>
    <property type="evidence" value="ECO:0007669"/>
    <property type="project" value="UniProtKB-UniRule"/>
</dbReference>
<accession>A0A420ECX2</accession>
<evidence type="ECO:0000259" key="14">
    <source>
        <dbReference type="Pfam" id="PF08544"/>
    </source>
</evidence>
<comment type="function">
    <text evidence="12">Catalyzes the ATP-dependent phosphorylation of L-homoserine to L-homoserine phosphate.</text>
</comment>
<evidence type="ECO:0000313" key="16">
    <source>
        <dbReference type="Proteomes" id="UP000286482"/>
    </source>
</evidence>
<evidence type="ECO:0000256" key="5">
    <source>
        <dbReference type="ARBA" id="ARBA00022605"/>
    </source>
</evidence>
<dbReference type="Proteomes" id="UP000286482">
    <property type="component" value="Unassembled WGS sequence"/>
</dbReference>
<proteinExistence type="inferred from homology"/>
<dbReference type="PIRSF" id="PIRSF000676">
    <property type="entry name" value="Homoser_kin"/>
    <property type="match status" value="1"/>
</dbReference>
<keyword evidence="8 12" id="KW-0547">Nucleotide-binding</keyword>
<evidence type="ECO:0000256" key="7">
    <source>
        <dbReference type="ARBA" id="ARBA00022697"/>
    </source>
</evidence>
<feature type="domain" description="GHMP kinase C-terminal" evidence="14">
    <location>
        <begin position="237"/>
        <end position="290"/>
    </location>
</feature>
<keyword evidence="7 12" id="KW-0791">Threonine biosynthesis</keyword>
<dbReference type="Pfam" id="PF08544">
    <property type="entry name" value="GHMP_kinases_C"/>
    <property type="match status" value="1"/>
</dbReference>
<dbReference type="PANTHER" id="PTHR20861:SF1">
    <property type="entry name" value="HOMOSERINE KINASE"/>
    <property type="match status" value="1"/>
</dbReference>
<keyword evidence="10 12" id="KW-0067">ATP-binding</keyword>
<reference evidence="15 16" key="1">
    <citation type="submission" date="2018-09" db="EMBL/GenBank/DDBJ databases">
        <authorList>
            <person name="Wang Z."/>
        </authorList>
    </citation>
    <scope>NUCLEOTIDE SEQUENCE [LARGE SCALE GENOMIC DNA]</scope>
    <source>
        <strain evidence="15 16">ALS 81</strain>
    </source>
</reference>
<evidence type="ECO:0000256" key="4">
    <source>
        <dbReference type="ARBA" id="ARBA00017858"/>
    </source>
</evidence>
<dbReference type="NCBIfam" id="TIGR00191">
    <property type="entry name" value="thrB"/>
    <property type="match status" value="1"/>
</dbReference>
<dbReference type="Pfam" id="PF00288">
    <property type="entry name" value="GHMP_kinases_N"/>
    <property type="match status" value="1"/>
</dbReference>
<evidence type="ECO:0000256" key="8">
    <source>
        <dbReference type="ARBA" id="ARBA00022741"/>
    </source>
</evidence>
<dbReference type="Gene3D" id="3.30.230.10">
    <property type="match status" value="1"/>
</dbReference>
<organism evidence="15 16">
    <name type="scientific">Alginatibacterium sediminis</name>
    <dbReference type="NCBI Taxonomy" id="2164068"/>
    <lineage>
        <taxon>Bacteria</taxon>
        <taxon>Pseudomonadati</taxon>
        <taxon>Pseudomonadota</taxon>
        <taxon>Gammaproteobacteria</taxon>
        <taxon>Alteromonadales</taxon>
        <taxon>Alteromonadaceae</taxon>
        <taxon>Alginatibacterium</taxon>
    </lineage>
</organism>
<dbReference type="GO" id="GO:0005737">
    <property type="term" value="C:cytoplasm"/>
    <property type="evidence" value="ECO:0007669"/>
    <property type="project" value="UniProtKB-SubCell"/>
</dbReference>
<gene>
    <name evidence="12" type="primary">thrB</name>
    <name evidence="15" type="ORF">DBZ36_08890</name>
</gene>
<dbReference type="InterPro" id="IPR036554">
    <property type="entry name" value="GHMP_kinase_C_sf"/>
</dbReference>
<dbReference type="AlphaFoldDB" id="A0A420ECX2"/>
<name>A0A420ECX2_9ALTE</name>
<dbReference type="GO" id="GO:0005524">
    <property type="term" value="F:ATP binding"/>
    <property type="evidence" value="ECO:0007669"/>
    <property type="project" value="UniProtKB-UniRule"/>
</dbReference>
<keyword evidence="9 12" id="KW-0418">Kinase</keyword>
<evidence type="ECO:0000256" key="2">
    <source>
        <dbReference type="ARBA" id="ARBA00007370"/>
    </source>
</evidence>
<keyword evidence="5 12" id="KW-0028">Amino-acid biosynthesis</keyword>
<dbReference type="SUPFAM" id="SSF54211">
    <property type="entry name" value="Ribosomal protein S5 domain 2-like"/>
    <property type="match status" value="1"/>
</dbReference>
<comment type="catalytic activity">
    <reaction evidence="11 12">
        <text>L-homoserine + ATP = O-phospho-L-homoserine + ADP + H(+)</text>
        <dbReference type="Rhea" id="RHEA:13985"/>
        <dbReference type="ChEBI" id="CHEBI:15378"/>
        <dbReference type="ChEBI" id="CHEBI:30616"/>
        <dbReference type="ChEBI" id="CHEBI:57476"/>
        <dbReference type="ChEBI" id="CHEBI:57590"/>
        <dbReference type="ChEBI" id="CHEBI:456216"/>
        <dbReference type="EC" id="2.7.1.39"/>
    </reaction>
</comment>
<comment type="similarity">
    <text evidence="2 12">Belongs to the GHMP kinase family. Homoserine kinase subfamily.</text>
</comment>
<dbReference type="GO" id="GO:0009088">
    <property type="term" value="P:threonine biosynthetic process"/>
    <property type="evidence" value="ECO:0007669"/>
    <property type="project" value="UniProtKB-UniRule"/>
</dbReference>
<keyword evidence="16" id="KW-1185">Reference proteome</keyword>
<evidence type="ECO:0000313" key="15">
    <source>
        <dbReference type="EMBL" id="RKF18515.1"/>
    </source>
</evidence>
<evidence type="ECO:0000256" key="6">
    <source>
        <dbReference type="ARBA" id="ARBA00022679"/>
    </source>
</evidence>
<dbReference type="EMBL" id="RAQO01000005">
    <property type="protein sequence ID" value="RKF18515.1"/>
    <property type="molecule type" value="Genomic_DNA"/>
</dbReference>
<evidence type="ECO:0000256" key="11">
    <source>
        <dbReference type="ARBA" id="ARBA00049375"/>
    </source>
</evidence>
<dbReference type="InterPro" id="IPR006203">
    <property type="entry name" value="GHMP_knse_ATP-bd_CS"/>
</dbReference>
<evidence type="ECO:0000256" key="1">
    <source>
        <dbReference type="ARBA" id="ARBA00005015"/>
    </source>
</evidence>
<feature type="domain" description="GHMP kinase N-terminal" evidence="13">
    <location>
        <begin position="71"/>
        <end position="155"/>
    </location>
</feature>
<dbReference type="NCBIfam" id="NF002288">
    <property type="entry name" value="PRK01212.1-4"/>
    <property type="match status" value="1"/>
</dbReference>
<dbReference type="InterPro" id="IPR020568">
    <property type="entry name" value="Ribosomal_Su5_D2-typ_SF"/>
</dbReference>
<comment type="pathway">
    <text evidence="1 12">Amino-acid biosynthesis; L-threonine biosynthesis; L-threonine from L-aspartate: step 4/5.</text>
</comment>
<evidence type="ECO:0000256" key="10">
    <source>
        <dbReference type="ARBA" id="ARBA00022840"/>
    </source>
</evidence>
<dbReference type="InterPro" id="IPR000870">
    <property type="entry name" value="Homoserine_kinase"/>
</dbReference>